<dbReference type="Proteomes" id="UP000663879">
    <property type="component" value="Unassembled WGS sequence"/>
</dbReference>
<accession>A0A814IAJ4</accession>
<organism evidence="1 2">
    <name type="scientific">Brachionus calyciflorus</name>
    <dbReference type="NCBI Taxonomy" id="104777"/>
    <lineage>
        <taxon>Eukaryota</taxon>
        <taxon>Metazoa</taxon>
        <taxon>Spiralia</taxon>
        <taxon>Gnathifera</taxon>
        <taxon>Rotifera</taxon>
        <taxon>Eurotatoria</taxon>
        <taxon>Monogononta</taxon>
        <taxon>Pseudotrocha</taxon>
        <taxon>Ploima</taxon>
        <taxon>Brachionidae</taxon>
        <taxon>Brachionus</taxon>
    </lineage>
</organism>
<protein>
    <submittedName>
        <fullName evidence="1">Uncharacterized protein</fullName>
    </submittedName>
</protein>
<dbReference type="EMBL" id="CAJNOC010004425">
    <property type="protein sequence ID" value="CAF1021351.1"/>
    <property type="molecule type" value="Genomic_DNA"/>
</dbReference>
<gene>
    <name evidence="1" type="ORF">OXX778_LOCUS17396</name>
</gene>
<sequence>MKIISQYISELKTPEEIVNSPSEDADRQAIIRIKKRTQPSYPRDPEILSLINIPNDLKYTIDQNNLFLIYDSGEKDLNRFFIFGNLEYLSLIENAHVFADGKFDISAKLFSQVYSLHVYLSNQSFAIVYEILPLKTEKIFCEFLVIKSKLEVDPSSISCEFEVAFINTVKKVFTTNLEGAYNMKERDYRKFIKFIIVLCYIPPDDVLEIFYLIKAKLNLKDKIHIKINELYSYFAENYVGKIETIKTGHGRGVKYSTIHTNPRYLIELWSI</sequence>
<dbReference type="AlphaFoldDB" id="A0A814IAJ4"/>
<comment type="caution">
    <text evidence="1">The sequence shown here is derived from an EMBL/GenBank/DDBJ whole genome shotgun (WGS) entry which is preliminary data.</text>
</comment>
<name>A0A814IAJ4_9BILA</name>
<keyword evidence="2" id="KW-1185">Reference proteome</keyword>
<evidence type="ECO:0000313" key="1">
    <source>
        <dbReference type="EMBL" id="CAF1021351.1"/>
    </source>
</evidence>
<evidence type="ECO:0000313" key="2">
    <source>
        <dbReference type="Proteomes" id="UP000663879"/>
    </source>
</evidence>
<proteinExistence type="predicted"/>
<dbReference type="OrthoDB" id="10029846at2759"/>
<reference evidence="1" key="1">
    <citation type="submission" date="2021-02" db="EMBL/GenBank/DDBJ databases">
        <authorList>
            <person name="Nowell W R."/>
        </authorList>
    </citation>
    <scope>NUCLEOTIDE SEQUENCE</scope>
    <source>
        <strain evidence="1">Ploen Becks lab</strain>
    </source>
</reference>